<dbReference type="EMBL" id="JAOCJW010000009">
    <property type="protein sequence ID" value="MDH2005174.1"/>
    <property type="molecule type" value="Genomic_DNA"/>
</dbReference>
<dbReference type="AlphaFoldDB" id="A0AA42W2S3"/>
<evidence type="ECO:0000313" key="3">
    <source>
        <dbReference type="EMBL" id="MDH2005174.1"/>
    </source>
</evidence>
<protein>
    <recommendedName>
        <fullName evidence="5">DUF4852 domain-containing protein</fullName>
    </recommendedName>
</protein>
<evidence type="ECO:0000256" key="1">
    <source>
        <dbReference type="SAM" id="MobiDB-lite"/>
    </source>
</evidence>
<reference evidence="3" key="1">
    <citation type="submission" date="2022-09" db="EMBL/GenBank/DDBJ databases">
        <title>Intensive care unit water sources are persistently colonized with multi-drug resistant bacteria and are the site of extensive horizontal gene transfer of antibiotic resistance genes.</title>
        <authorList>
            <person name="Diorio-Toth L."/>
        </authorList>
    </citation>
    <scope>NUCLEOTIDE SEQUENCE</scope>
    <source>
        <strain evidence="3">GD03686</strain>
    </source>
</reference>
<feature type="region of interest" description="Disordered" evidence="1">
    <location>
        <begin position="21"/>
        <end position="58"/>
    </location>
</feature>
<evidence type="ECO:0008006" key="5">
    <source>
        <dbReference type="Google" id="ProtNLM"/>
    </source>
</evidence>
<gene>
    <name evidence="3" type="ORF">N5J23_06420</name>
</gene>
<accession>A0AA42W2S3</accession>
<proteinExistence type="predicted"/>
<feature type="compositionally biased region" description="Basic and acidic residues" evidence="1">
    <location>
        <begin position="44"/>
        <end position="58"/>
    </location>
</feature>
<sequence length="246" mass="27300">MKYLLTLTTLSAALALAACGNSDSDTSKTASPPPSLSDASPSKVEAKAKETIAAKAPRGDKDKALTDYVELDSGKQLMFLNLALSGMPADYASIASNISRNYSNENDNFKKNDMLKALKPGIDQEIEGAKERRYVYIDVSDTPLQTFDFNQSAFPINLLSSGSYRYFHDLSGYRAEFDHIEPFALLKVSDENMAREIEQLRTKYQLQARIYMFAMDVPVGSNNVRFEPMAIEIRDKQGRVLATAKP</sequence>
<dbReference type="RefSeq" id="WP_279842882.1">
    <property type="nucleotide sequence ID" value="NZ_JAOCIA010000023.1"/>
</dbReference>
<dbReference type="Proteomes" id="UP001161294">
    <property type="component" value="Unassembled WGS sequence"/>
</dbReference>
<feature type="chain" id="PRO_5041356856" description="DUF4852 domain-containing protein" evidence="2">
    <location>
        <begin position="18"/>
        <end position="246"/>
    </location>
</feature>
<evidence type="ECO:0000313" key="4">
    <source>
        <dbReference type="Proteomes" id="UP001161294"/>
    </source>
</evidence>
<organism evidence="3 4">
    <name type="scientific">Comamonas aquatica</name>
    <dbReference type="NCBI Taxonomy" id="225991"/>
    <lineage>
        <taxon>Bacteria</taxon>
        <taxon>Pseudomonadati</taxon>
        <taxon>Pseudomonadota</taxon>
        <taxon>Betaproteobacteria</taxon>
        <taxon>Burkholderiales</taxon>
        <taxon>Comamonadaceae</taxon>
        <taxon>Comamonas</taxon>
    </lineage>
</organism>
<dbReference type="PROSITE" id="PS51257">
    <property type="entry name" value="PROKAR_LIPOPROTEIN"/>
    <property type="match status" value="1"/>
</dbReference>
<name>A0AA42W2S3_9BURK</name>
<comment type="caution">
    <text evidence="3">The sequence shown here is derived from an EMBL/GenBank/DDBJ whole genome shotgun (WGS) entry which is preliminary data.</text>
</comment>
<feature type="signal peptide" evidence="2">
    <location>
        <begin position="1"/>
        <end position="17"/>
    </location>
</feature>
<evidence type="ECO:0000256" key="2">
    <source>
        <dbReference type="SAM" id="SignalP"/>
    </source>
</evidence>
<keyword evidence="2" id="KW-0732">Signal</keyword>